<dbReference type="SUPFAM" id="SSF53850">
    <property type="entry name" value="Periplasmic binding protein-like II"/>
    <property type="match status" value="1"/>
</dbReference>
<feature type="domain" description="Ionotropic glutamate receptor C-terminal" evidence="4">
    <location>
        <begin position="31"/>
        <end position="247"/>
    </location>
</feature>
<organism evidence="5 6">
    <name type="scientific">[Clostridium] leptum</name>
    <dbReference type="NCBI Taxonomy" id="1535"/>
    <lineage>
        <taxon>Bacteria</taxon>
        <taxon>Bacillati</taxon>
        <taxon>Bacillota</taxon>
        <taxon>Clostridia</taxon>
        <taxon>Eubacteriales</taxon>
        <taxon>Oscillospiraceae</taxon>
        <taxon>Oscillospiraceae incertae sedis</taxon>
    </lineage>
</organism>
<feature type="domain" description="Solute-binding protein family 3/N-terminal" evidence="3">
    <location>
        <begin position="31"/>
        <end position="246"/>
    </location>
</feature>
<evidence type="ECO:0000313" key="6">
    <source>
        <dbReference type="Proteomes" id="UP000284751"/>
    </source>
</evidence>
<dbReference type="SMART" id="SM00079">
    <property type="entry name" value="PBPe"/>
    <property type="match status" value="1"/>
</dbReference>
<dbReference type="GO" id="GO:0016020">
    <property type="term" value="C:membrane"/>
    <property type="evidence" value="ECO:0007669"/>
    <property type="project" value="InterPro"/>
</dbReference>
<dbReference type="EMBL" id="QRTC01000034">
    <property type="protein sequence ID" value="RGQ39333.1"/>
    <property type="molecule type" value="Genomic_DNA"/>
</dbReference>
<dbReference type="Gene3D" id="3.40.190.10">
    <property type="entry name" value="Periplasmic binding protein-like II"/>
    <property type="match status" value="2"/>
</dbReference>
<name>A0A412AWD2_9FIRM</name>
<dbReference type="SMART" id="SM00062">
    <property type="entry name" value="PBPb"/>
    <property type="match status" value="1"/>
</dbReference>
<evidence type="ECO:0000256" key="1">
    <source>
        <dbReference type="ARBA" id="ARBA00022729"/>
    </source>
</evidence>
<dbReference type="PANTHER" id="PTHR35936:SF19">
    <property type="entry name" value="AMINO-ACID-BINDING PROTEIN YXEM-RELATED"/>
    <property type="match status" value="1"/>
</dbReference>
<protein>
    <submittedName>
        <fullName evidence="5">Amino acid ABC transporter substrate-binding protein</fullName>
    </submittedName>
</protein>
<feature type="chain" id="PRO_5039106009" evidence="2">
    <location>
        <begin position="24"/>
        <end position="256"/>
    </location>
</feature>
<proteinExistence type="predicted"/>
<dbReference type="CDD" id="cd13530">
    <property type="entry name" value="PBP2_peptides_like"/>
    <property type="match status" value="1"/>
</dbReference>
<evidence type="ECO:0000259" key="3">
    <source>
        <dbReference type="SMART" id="SM00062"/>
    </source>
</evidence>
<comment type="caution">
    <text evidence="5">The sequence shown here is derived from an EMBL/GenBank/DDBJ whole genome shotgun (WGS) entry which is preliminary data.</text>
</comment>
<keyword evidence="1 2" id="KW-0732">Signal</keyword>
<evidence type="ECO:0000256" key="2">
    <source>
        <dbReference type="SAM" id="SignalP"/>
    </source>
</evidence>
<accession>A0A412AWD2</accession>
<dbReference type="Proteomes" id="UP000284751">
    <property type="component" value="Unassembled WGS sequence"/>
</dbReference>
<dbReference type="PROSITE" id="PS51257">
    <property type="entry name" value="PROKAR_LIPOPROTEIN"/>
    <property type="match status" value="1"/>
</dbReference>
<dbReference type="InterPro" id="IPR001638">
    <property type="entry name" value="Solute-binding_3/MltF_N"/>
</dbReference>
<dbReference type="AlphaFoldDB" id="A0A412AWD2"/>
<evidence type="ECO:0000259" key="4">
    <source>
        <dbReference type="SMART" id="SM00079"/>
    </source>
</evidence>
<dbReference type="GO" id="GO:0015276">
    <property type="term" value="F:ligand-gated monoatomic ion channel activity"/>
    <property type="evidence" value="ECO:0007669"/>
    <property type="project" value="InterPro"/>
</dbReference>
<feature type="signal peptide" evidence="2">
    <location>
        <begin position="1"/>
        <end position="23"/>
    </location>
</feature>
<reference evidence="5 6" key="1">
    <citation type="submission" date="2018-08" db="EMBL/GenBank/DDBJ databases">
        <title>A genome reference for cultivated species of the human gut microbiota.</title>
        <authorList>
            <person name="Zou Y."/>
            <person name="Xue W."/>
            <person name="Luo G."/>
        </authorList>
    </citation>
    <scope>NUCLEOTIDE SEQUENCE [LARGE SCALE GENOMIC DNA]</scope>
    <source>
        <strain evidence="5 6">AF28-26</strain>
    </source>
</reference>
<sequence>MKMKRILAAAMAAALLTGTLAMGGCSSDSGKLVMVTEAGFAPYEYYDGEAVVGVDVDIAKEIAAAMGKELEVRDIAFDSLINEVQSGKADFAAAGLSVTPEREEQVDFTINYATSKQVIVVRQDNTEITGPDDVNGKTVSVQLGTVADTAVSDKEDYPDCTVIQQKKYLAAAEDVKSGKADCLVMDELPAQELVKANPELKILDEELFTDVYSMAVQKGNTELLDKINEVLQKLMDEGKIEEFTMNHIAASGEAAE</sequence>
<dbReference type="PANTHER" id="PTHR35936">
    <property type="entry name" value="MEMBRANE-BOUND LYTIC MUREIN TRANSGLYCOSYLASE F"/>
    <property type="match status" value="1"/>
</dbReference>
<gene>
    <name evidence="5" type="ORF">DWY99_08980</name>
</gene>
<evidence type="ECO:0000313" key="5">
    <source>
        <dbReference type="EMBL" id="RGQ39333.1"/>
    </source>
</evidence>
<dbReference type="InterPro" id="IPR001320">
    <property type="entry name" value="Iontro_rcpt_C"/>
</dbReference>
<dbReference type="Pfam" id="PF00497">
    <property type="entry name" value="SBP_bac_3"/>
    <property type="match status" value="1"/>
</dbReference>